<dbReference type="PANTHER" id="PTHR45224">
    <property type="entry name" value="OS01G0527900 PROTEIN-RELATED"/>
    <property type="match status" value="1"/>
</dbReference>
<sequence>MGQKKAKKAAQDKKGKAKVSDSDIEELNTFGKLQSEEHANRLKVLEIQQKLSSEKLEQAKLAHLAAKEQKEAAKEQKEARMNDGTCIAISPCCLRKVRPLMRVWVLQDMMMLLA</sequence>
<comment type="caution">
    <text evidence="2">The sequence shown here is derived from an EMBL/GenBank/DDBJ whole genome shotgun (WGS) entry which is preliminary data.</text>
</comment>
<evidence type="ECO:0000313" key="2">
    <source>
        <dbReference type="EMBL" id="KAF0888448.1"/>
    </source>
</evidence>
<protein>
    <submittedName>
        <fullName evidence="2">Uncharacterized protein</fullName>
    </submittedName>
</protein>
<dbReference type="AlphaFoldDB" id="A0A6G1BK71"/>
<keyword evidence="3" id="KW-1185">Reference proteome</keyword>
<dbReference type="EMBL" id="SPHZ02000012">
    <property type="protein sequence ID" value="KAF0888448.1"/>
    <property type="molecule type" value="Genomic_DNA"/>
</dbReference>
<reference evidence="2 3" key="1">
    <citation type="submission" date="2019-11" db="EMBL/GenBank/DDBJ databases">
        <title>Whole genome sequence of Oryza granulata.</title>
        <authorList>
            <person name="Li W."/>
        </authorList>
    </citation>
    <scope>NUCLEOTIDE SEQUENCE [LARGE SCALE GENOMIC DNA]</scope>
    <source>
        <strain evidence="3">cv. Menghai</strain>
        <tissue evidence="2">Leaf</tissue>
    </source>
</reference>
<dbReference type="Proteomes" id="UP000479710">
    <property type="component" value="Unassembled WGS sequence"/>
</dbReference>
<gene>
    <name evidence="2" type="ORF">E2562_014259</name>
</gene>
<accession>A0A6G1BK71</accession>
<feature type="compositionally biased region" description="Basic and acidic residues" evidence="1">
    <location>
        <begin position="9"/>
        <end position="21"/>
    </location>
</feature>
<organism evidence="2 3">
    <name type="scientific">Oryza meyeriana var. granulata</name>
    <dbReference type="NCBI Taxonomy" id="110450"/>
    <lineage>
        <taxon>Eukaryota</taxon>
        <taxon>Viridiplantae</taxon>
        <taxon>Streptophyta</taxon>
        <taxon>Embryophyta</taxon>
        <taxon>Tracheophyta</taxon>
        <taxon>Spermatophyta</taxon>
        <taxon>Magnoliopsida</taxon>
        <taxon>Liliopsida</taxon>
        <taxon>Poales</taxon>
        <taxon>Poaceae</taxon>
        <taxon>BOP clade</taxon>
        <taxon>Oryzoideae</taxon>
        <taxon>Oryzeae</taxon>
        <taxon>Oryzinae</taxon>
        <taxon>Oryza</taxon>
        <taxon>Oryza meyeriana</taxon>
    </lineage>
</organism>
<feature type="region of interest" description="Disordered" evidence="1">
    <location>
        <begin position="1"/>
        <end position="21"/>
    </location>
</feature>
<name>A0A6G1BK71_9ORYZ</name>
<evidence type="ECO:0000313" key="3">
    <source>
        <dbReference type="Proteomes" id="UP000479710"/>
    </source>
</evidence>
<dbReference type="PANTHER" id="PTHR45224:SF3">
    <property type="entry name" value="OS11G0506300 PROTEIN"/>
    <property type="match status" value="1"/>
</dbReference>
<evidence type="ECO:0000256" key="1">
    <source>
        <dbReference type="SAM" id="MobiDB-lite"/>
    </source>
</evidence>
<proteinExistence type="predicted"/>